<evidence type="ECO:0000256" key="6">
    <source>
        <dbReference type="ARBA" id="ARBA00022989"/>
    </source>
</evidence>
<keyword evidence="3 8" id="KW-0813">Transport</keyword>
<comment type="similarity">
    <text evidence="2">Belongs to the binding-protein-dependent transport system permease family. CysTW subfamily.</text>
</comment>
<feature type="transmembrane region" description="Helical" evidence="8">
    <location>
        <begin position="171"/>
        <end position="193"/>
    </location>
</feature>
<reference evidence="10 11" key="1">
    <citation type="submission" date="2021-01" db="EMBL/GenBank/DDBJ databases">
        <title>Whole genome shotgun sequence of Asanoa iriomotensis NBRC 100142.</title>
        <authorList>
            <person name="Komaki H."/>
            <person name="Tamura T."/>
        </authorList>
    </citation>
    <scope>NUCLEOTIDE SEQUENCE [LARGE SCALE GENOMIC DNA]</scope>
    <source>
        <strain evidence="10 11">NBRC 100142</strain>
    </source>
</reference>
<comment type="subcellular location">
    <subcellularLocation>
        <location evidence="1 8">Cell membrane</location>
        <topology evidence="1 8">Multi-pass membrane protein</topology>
    </subcellularLocation>
</comment>
<dbReference type="PANTHER" id="PTHR42929">
    <property type="entry name" value="INNER MEMBRANE ABC TRANSPORTER PERMEASE PROTEIN YDCU-RELATED-RELATED"/>
    <property type="match status" value="1"/>
</dbReference>
<evidence type="ECO:0000256" key="5">
    <source>
        <dbReference type="ARBA" id="ARBA00022692"/>
    </source>
</evidence>
<dbReference type="CDD" id="cd06261">
    <property type="entry name" value="TM_PBP2"/>
    <property type="match status" value="1"/>
</dbReference>
<feature type="transmembrane region" description="Helical" evidence="8">
    <location>
        <begin position="119"/>
        <end position="139"/>
    </location>
</feature>
<gene>
    <name evidence="10" type="ORF">Air01nite_56800</name>
</gene>
<dbReference type="Proteomes" id="UP000624325">
    <property type="component" value="Unassembled WGS sequence"/>
</dbReference>
<accession>A0ABQ4C9Y3</accession>
<protein>
    <submittedName>
        <fullName evidence="10">ABC transporter permease</fullName>
    </submittedName>
</protein>
<evidence type="ECO:0000256" key="4">
    <source>
        <dbReference type="ARBA" id="ARBA00022475"/>
    </source>
</evidence>
<evidence type="ECO:0000256" key="2">
    <source>
        <dbReference type="ARBA" id="ARBA00007069"/>
    </source>
</evidence>
<name>A0ABQ4C9Y3_9ACTN</name>
<dbReference type="InterPro" id="IPR035906">
    <property type="entry name" value="MetI-like_sf"/>
</dbReference>
<dbReference type="InterPro" id="IPR000515">
    <property type="entry name" value="MetI-like"/>
</dbReference>
<proteinExistence type="inferred from homology"/>
<keyword evidence="5 8" id="KW-0812">Transmembrane</keyword>
<feature type="transmembrane region" description="Helical" evidence="8">
    <location>
        <begin position="274"/>
        <end position="293"/>
    </location>
</feature>
<sequence length="301" mass="32509">MTLMTGIGAAPAGSARPARKSGRRWLPYLLLLPGTLWLVVFFFGPMLTLGAASLWDPAGSLQTGYAQTLSFGNYVDAVRDAGPQLLRSFWYAAIATLIGVIIGYPLAYAIALKAGRWKYLLLVAVVAPMFTSFLVRTLAWKTILSDNGALVGLLRDIGILGADGRLLATPIAVVLGLTYNFLPFLVLPLYASLERLDRRLLEAAGDLYASPARSFVKITLPLSMPGLVAGTLLFFIPAVGDYINAELLGNPNTYMVGNVIDSAFLVRLDYPHGAALSFALMFLILIIVMVYLFRSGTDEVV</sequence>
<evidence type="ECO:0000256" key="7">
    <source>
        <dbReference type="ARBA" id="ARBA00023136"/>
    </source>
</evidence>
<evidence type="ECO:0000256" key="3">
    <source>
        <dbReference type="ARBA" id="ARBA00022448"/>
    </source>
</evidence>
<feature type="transmembrane region" description="Helical" evidence="8">
    <location>
        <begin position="89"/>
        <end position="112"/>
    </location>
</feature>
<feature type="domain" description="ABC transmembrane type-1" evidence="9">
    <location>
        <begin position="85"/>
        <end position="293"/>
    </location>
</feature>
<dbReference type="Gene3D" id="1.10.3720.10">
    <property type="entry name" value="MetI-like"/>
    <property type="match status" value="1"/>
</dbReference>
<dbReference type="SUPFAM" id="SSF161098">
    <property type="entry name" value="MetI-like"/>
    <property type="match status" value="1"/>
</dbReference>
<evidence type="ECO:0000256" key="1">
    <source>
        <dbReference type="ARBA" id="ARBA00004651"/>
    </source>
</evidence>
<keyword evidence="7 8" id="KW-0472">Membrane</keyword>
<dbReference type="Pfam" id="PF00528">
    <property type="entry name" value="BPD_transp_1"/>
    <property type="match status" value="1"/>
</dbReference>
<keyword evidence="11" id="KW-1185">Reference proteome</keyword>
<keyword evidence="6 8" id="KW-1133">Transmembrane helix</keyword>
<dbReference type="PROSITE" id="PS50928">
    <property type="entry name" value="ABC_TM1"/>
    <property type="match status" value="1"/>
</dbReference>
<feature type="transmembrane region" description="Helical" evidence="8">
    <location>
        <begin position="25"/>
        <end position="47"/>
    </location>
</feature>
<evidence type="ECO:0000256" key="8">
    <source>
        <dbReference type="RuleBase" id="RU363032"/>
    </source>
</evidence>
<dbReference type="PANTHER" id="PTHR42929:SF1">
    <property type="entry name" value="INNER MEMBRANE ABC TRANSPORTER PERMEASE PROTEIN YDCU-RELATED"/>
    <property type="match status" value="1"/>
</dbReference>
<evidence type="ECO:0000313" key="11">
    <source>
        <dbReference type="Proteomes" id="UP000624325"/>
    </source>
</evidence>
<dbReference type="EMBL" id="BONC01000050">
    <property type="protein sequence ID" value="GIF59585.1"/>
    <property type="molecule type" value="Genomic_DNA"/>
</dbReference>
<evidence type="ECO:0000259" key="9">
    <source>
        <dbReference type="PROSITE" id="PS50928"/>
    </source>
</evidence>
<feature type="transmembrane region" description="Helical" evidence="8">
    <location>
        <begin position="214"/>
        <end position="236"/>
    </location>
</feature>
<organism evidence="10 11">
    <name type="scientific">Asanoa iriomotensis</name>
    <dbReference type="NCBI Taxonomy" id="234613"/>
    <lineage>
        <taxon>Bacteria</taxon>
        <taxon>Bacillati</taxon>
        <taxon>Actinomycetota</taxon>
        <taxon>Actinomycetes</taxon>
        <taxon>Micromonosporales</taxon>
        <taxon>Micromonosporaceae</taxon>
        <taxon>Asanoa</taxon>
    </lineage>
</organism>
<evidence type="ECO:0000313" key="10">
    <source>
        <dbReference type="EMBL" id="GIF59585.1"/>
    </source>
</evidence>
<keyword evidence="4" id="KW-1003">Cell membrane</keyword>
<comment type="caution">
    <text evidence="10">The sequence shown here is derived from an EMBL/GenBank/DDBJ whole genome shotgun (WGS) entry which is preliminary data.</text>
</comment>